<dbReference type="RefSeq" id="WP_346044155.1">
    <property type="nucleotide sequence ID" value="NZ_BAAACP010000007.1"/>
</dbReference>
<sequence length="82" mass="9650">MKNNIYIKSIEHEICSLKDEVQVYEKDVKELNEAIAISDLQIQSAIFAKDNYVSALNEYTEKLKISREKLNILEKIKYRVEN</sequence>
<reference evidence="2" key="1">
    <citation type="journal article" date="2019" name="Int. J. Syst. Evol. Microbiol.">
        <title>The Global Catalogue of Microorganisms (GCM) 10K type strain sequencing project: providing services to taxonomists for standard genome sequencing and annotation.</title>
        <authorList>
            <consortium name="The Broad Institute Genomics Platform"/>
            <consortium name="The Broad Institute Genome Sequencing Center for Infectious Disease"/>
            <person name="Wu L."/>
            <person name="Ma J."/>
        </authorList>
    </citation>
    <scope>NUCLEOTIDE SEQUENCE [LARGE SCALE GENOMIC DNA]</scope>
    <source>
        <strain evidence="2">JCM 6486</strain>
    </source>
</reference>
<accession>A0ABP3XCZ3</accession>
<evidence type="ECO:0000313" key="1">
    <source>
        <dbReference type="EMBL" id="GAA0863524.1"/>
    </source>
</evidence>
<dbReference type="Proteomes" id="UP001400965">
    <property type="component" value="Unassembled WGS sequence"/>
</dbReference>
<evidence type="ECO:0000313" key="2">
    <source>
        <dbReference type="Proteomes" id="UP001400965"/>
    </source>
</evidence>
<dbReference type="SUPFAM" id="SSF90257">
    <property type="entry name" value="Myosin rod fragments"/>
    <property type="match status" value="1"/>
</dbReference>
<organism evidence="1 2">
    <name type="scientific">Paraclostridium tenue</name>
    <dbReference type="NCBI Taxonomy" id="1737"/>
    <lineage>
        <taxon>Bacteria</taxon>
        <taxon>Bacillati</taxon>
        <taxon>Bacillota</taxon>
        <taxon>Clostridia</taxon>
        <taxon>Peptostreptococcales</taxon>
        <taxon>Peptostreptococcaceae</taxon>
        <taxon>Paraclostridium</taxon>
    </lineage>
</organism>
<comment type="caution">
    <text evidence="1">The sequence shown here is derived from an EMBL/GenBank/DDBJ whole genome shotgun (WGS) entry which is preliminary data.</text>
</comment>
<keyword evidence="2" id="KW-1185">Reference proteome</keyword>
<gene>
    <name evidence="1" type="ORF">GCM10008917_13310</name>
</gene>
<name>A0ABP3XCZ3_9FIRM</name>
<dbReference type="EMBL" id="BAAACP010000007">
    <property type="protein sequence ID" value="GAA0863524.1"/>
    <property type="molecule type" value="Genomic_DNA"/>
</dbReference>
<protein>
    <submittedName>
        <fullName evidence="1">Uncharacterized protein</fullName>
    </submittedName>
</protein>
<proteinExistence type="predicted"/>